<feature type="transmembrane region" description="Helical" evidence="2">
    <location>
        <begin position="105"/>
        <end position="128"/>
    </location>
</feature>
<feature type="compositionally biased region" description="Basic and acidic residues" evidence="1">
    <location>
        <begin position="32"/>
        <end position="41"/>
    </location>
</feature>
<protein>
    <submittedName>
        <fullName evidence="3">Uncharacterized protein</fullName>
    </submittedName>
</protein>
<keyword evidence="2" id="KW-0812">Transmembrane</keyword>
<feature type="non-terminal residue" evidence="3">
    <location>
        <position position="1"/>
    </location>
</feature>
<comment type="caution">
    <text evidence="3">The sequence shown here is derived from an EMBL/GenBank/DDBJ whole genome shotgun (WGS) entry which is preliminary data.</text>
</comment>
<organism evidence="3 4">
    <name type="scientific">Staphylococcus aureus</name>
    <dbReference type="NCBI Taxonomy" id="1280"/>
    <lineage>
        <taxon>Bacteria</taxon>
        <taxon>Bacillati</taxon>
        <taxon>Bacillota</taxon>
        <taxon>Bacilli</taxon>
        <taxon>Bacillales</taxon>
        <taxon>Staphylococcaceae</taxon>
        <taxon>Staphylococcus</taxon>
    </lineage>
</organism>
<evidence type="ECO:0000313" key="4">
    <source>
        <dbReference type="Proteomes" id="UP000032274"/>
    </source>
</evidence>
<feature type="region of interest" description="Disordered" evidence="1">
    <location>
        <begin position="1"/>
        <end position="41"/>
    </location>
</feature>
<proteinExistence type="predicted"/>
<evidence type="ECO:0000256" key="1">
    <source>
        <dbReference type="SAM" id="MobiDB-lite"/>
    </source>
</evidence>
<evidence type="ECO:0000313" key="3">
    <source>
        <dbReference type="EMBL" id="KIU01603.1"/>
    </source>
</evidence>
<feature type="compositionally biased region" description="Acidic residues" evidence="1">
    <location>
        <begin position="1"/>
        <end position="10"/>
    </location>
</feature>
<sequence length="130" mass="14043">RLGIVEEQEEHDALPVEIEGEVPEGEEQQPEAGRRGAEAGDHRPCLACARRARHGLIARAGRACAAVRAPDTAVAPAIGGLRWRCAMVIRRAGIRRVECLDGLRGLAALWVLFGRMVILTGVRLAVLIQP</sequence>
<evidence type="ECO:0000256" key="2">
    <source>
        <dbReference type="SAM" id="Phobius"/>
    </source>
</evidence>
<dbReference type="EMBL" id="JXIG01000174">
    <property type="protein sequence ID" value="KIU01603.1"/>
    <property type="molecule type" value="Genomic_DNA"/>
</dbReference>
<accession>A0AA40JQ56</accession>
<name>A0AA40JQ56_STAAU</name>
<dbReference type="AlphaFoldDB" id="A0AA40JQ56"/>
<dbReference type="Proteomes" id="UP000032274">
    <property type="component" value="Unassembled WGS sequence"/>
</dbReference>
<gene>
    <name evidence="3" type="ORF">QU38_00785</name>
</gene>
<keyword evidence="2" id="KW-0472">Membrane</keyword>
<keyword evidence="2" id="KW-1133">Transmembrane helix</keyword>
<reference evidence="3 4" key="1">
    <citation type="submission" date="2015-01" db="EMBL/GenBank/DDBJ databases">
        <title>Characterization of Swiss Staphylococcus aureus strains involved in food poisoning.</title>
        <authorList>
            <person name="Crovadore J."/>
            <person name="Chablais R."/>
            <person name="Tonacini J."/>
            <person name="Schnyder B."/>
            <person name="Lefort F."/>
        </authorList>
    </citation>
    <scope>NUCLEOTIDE SEQUENCE [LARGE SCALE GENOMIC DNA]</scope>
    <source>
        <strain evidence="3 4">SA-120</strain>
    </source>
</reference>
<feature type="compositionally biased region" description="Acidic residues" evidence="1">
    <location>
        <begin position="18"/>
        <end position="29"/>
    </location>
</feature>